<protein>
    <submittedName>
        <fullName evidence="2">Uncharacterized protein</fullName>
    </submittedName>
</protein>
<dbReference type="EMBL" id="LAZR01018449">
    <property type="protein sequence ID" value="KKL96371.1"/>
    <property type="molecule type" value="Genomic_DNA"/>
</dbReference>
<dbReference type="AlphaFoldDB" id="A0A0F9H0B9"/>
<evidence type="ECO:0000256" key="1">
    <source>
        <dbReference type="SAM" id="Phobius"/>
    </source>
</evidence>
<keyword evidence="1" id="KW-1133">Transmembrane helix</keyword>
<reference evidence="2" key="1">
    <citation type="journal article" date="2015" name="Nature">
        <title>Complex archaea that bridge the gap between prokaryotes and eukaryotes.</title>
        <authorList>
            <person name="Spang A."/>
            <person name="Saw J.H."/>
            <person name="Jorgensen S.L."/>
            <person name="Zaremba-Niedzwiedzka K."/>
            <person name="Martijn J."/>
            <person name="Lind A.E."/>
            <person name="van Eijk R."/>
            <person name="Schleper C."/>
            <person name="Guy L."/>
            <person name="Ettema T.J."/>
        </authorList>
    </citation>
    <scope>NUCLEOTIDE SEQUENCE</scope>
</reference>
<proteinExistence type="predicted"/>
<sequence length="75" mass="9010">MSKREEFDFLRLKTMDSEHWRRFLINEIFDMQEKQDVTNGRIRKLEAFRIFSMGVVATLVIVVVPIAIDWTSKYL</sequence>
<accession>A0A0F9H0B9</accession>
<keyword evidence="1" id="KW-0812">Transmembrane</keyword>
<feature type="transmembrane region" description="Helical" evidence="1">
    <location>
        <begin position="50"/>
        <end position="68"/>
    </location>
</feature>
<name>A0A0F9H0B9_9ZZZZ</name>
<evidence type="ECO:0000313" key="2">
    <source>
        <dbReference type="EMBL" id="KKL96371.1"/>
    </source>
</evidence>
<comment type="caution">
    <text evidence="2">The sequence shown here is derived from an EMBL/GenBank/DDBJ whole genome shotgun (WGS) entry which is preliminary data.</text>
</comment>
<gene>
    <name evidence="2" type="ORF">LCGC14_1845150</name>
</gene>
<keyword evidence="1" id="KW-0472">Membrane</keyword>
<organism evidence="2">
    <name type="scientific">marine sediment metagenome</name>
    <dbReference type="NCBI Taxonomy" id="412755"/>
    <lineage>
        <taxon>unclassified sequences</taxon>
        <taxon>metagenomes</taxon>
        <taxon>ecological metagenomes</taxon>
    </lineage>
</organism>